<protein>
    <submittedName>
        <fullName evidence="1">Uncharacterized protein</fullName>
    </submittedName>
</protein>
<evidence type="ECO:0000313" key="2">
    <source>
        <dbReference type="Proteomes" id="UP000801492"/>
    </source>
</evidence>
<dbReference type="EMBL" id="VTPC01090993">
    <property type="protein sequence ID" value="KAF2880265.1"/>
    <property type="molecule type" value="Genomic_DNA"/>
</dbReference>
<keyword evidence="2" id="KW-1185">Reference proteome</keyword>
<evidence type="ECO:0000313" key="1">
    <source>
        <dbReference type="EMBL" id="KAF2880265.1"/>
    </source>
</evidence>
<dbReference type="Proteomes" id="UP000801492">
    <property type="component" value="Unassembled WGS sequence"/>
</dbReference>
<dbReference type="AlphaFoldDB" id="A0A8K0C4A8"/>
<sequence>MYRNSWGQLNCETVCEAYSGMVYEKGLAETETFRKFATNLILYYIFDIKKCFRLETYVQEIATTQFNTSRVRGINVSRPLLSAVLINFVMWMDQESNPGYFKTIKADPSGNPLLSSFPEDDDVAIRQSESSKEPRTAWSRTKTEAFQNCCLQMLLREKLQLQQIVYKDLELVVFTLTIPKSSRNILTSDARALNASLKCQIANFPTTRTSPKWGDWKNINIRSMSSLAMESIKASNRNRNQHQQYHRIRSRAISRSQATAPLKSPTPQAETEINRSNAICDLYYPVQGFATKFTKPRRSVHRSLSLIPSCISLILRLITREGPEILQFTVLEKSKRFIVHPPVEKHPNIGGRGKTAHESLPVNVPPLHSDIFDLVECPLEKAPGSPKAEAVTDSKFWDSLCWRCDLLVNETDASFAPGVESNRYDPRRALGHGNFQISRYISDSSVYRPSYSESLFMFTGTSRLDVVVQPR</sequence>
<proteinExistence type="predicted"/>
<name>A0A8K0C4A8_IGNLU</name>
<gene>
    <name evidence="1" type="ORF">ILUMI_25913</name>
</gene>
<organism evidence="1 2">
    <name type="scientific">Ignelater luminosus</name>
    <name type="common">Cucubano</name>
    <name type="synonym">Pyrophorus luminosus</name>
    <dbReference type="NCBI Taxonomy" id="2038154"/>
    <lineage>
        <taxon>Eukaryota</taxon>
        <taxon>Metazoa</taxon>
        <taxon>Ecdysozoa</taxon>
        <taxon>Arthropoda</taxon>
        <taxon>Hexapoda</taxon>
        <taxon>Insecta</taxon>
        <taxon>Pterygota</taxon>
        <taxon>Neoptera</taxon>
        <taxon>Endopterygota</taxon>
        <taxon>Coleoptera</taxon>
        <taxon>Polyphaga</taxon>
        <taxon>Elateriformia</taxon>
        <taxon>Elateroidea</taxon>
        <taxon>Elateridae</taxon>
        <taxon>Agrypninae</taxon>
        <taxon>Pyrophorini</taxon>
        <taxon>Ignelater</taxon>
    </lineage>
</organism>
<accession>A0A8K0C4A8</accession>
<reference evidence="1" key="1">
    <citation type="submission" date="2019-08" db="EMBL/GenBank/DDBJ databases">
        <title>The genome of the North American firefly Photinus pyralis.</title>
        <authorList>
            <consortium name="Photinus pyralis genome working group"/>
            <person name="Fallon T.R."/>
            <person name="Sander Lower S.E."/>
            <person name="Weng J.-K."/>
        </authorList>
    </citation>
    <scope>NUCLEOTIDE SEQUENCE</scope>
    <source>
        <strain evidence="1">TRF0915ILg1</strain>
        <tissue evidence="1">Whole body</tissue>
    </source>
</reference>
<comment type="caution">
    <text evidence="1">The sequence shown here is derived from an EMBL/GenBank/DDBJ whole genome shotgun (WGS) entry which is preliminary data.</text>
</comment>